<dbReference type="RefSeq" id="WP_204202754.1">
    <property type="nucleotide sequence ID" value="NZ_JAFELM010000021.1"/>
</dbReference>
<dbReference type="InterPro" id="IPR002545">
    <property type="entry name" value="CheW-lke_dom"/>
</dbReference>
<dbReference type="SMART" id="SM00260">
    <property type="entry name" value="CheW"/>
    <property type="match status" value="1"/>
</dbReference>
<dbReference type="Proteomes" id="UP001518925">
    <property type="component" value="Unassembled WGS sequence"/>
</dbReference>
<dbReference type="SUPFAM" id="SSF50341">
    <property type="entry name" value="CheW-like"/>
    <property type="match status" value="1"/>
</dbReference>
<organism evidence="2 3">
    <name type="scientific">Bacillus suaedaesalsae</name>
    <dbReference type="NCBI Taxonomy" id="2810349"/>
    <lineage>
        <taxon>Bacteria</taxon>
        <taxon>Bacillati</taxon>
        <taxon>Bacillota</taxon>
        <taxon>Bacilli</taxon>
        <taxon>Bacillales</taxon>
        <taxon>Bacillaceae</taxon>
        <taxon>Bacillus</taxon>
    </lineage>
</organism>
<gene>
    <name evidence="2" type="ORF">JR050_06795</name>
</gene>
<protein>
    <submittedName>
        <fullName evidence="2">Chemotaxis protein CheW</fullName>
    </submittedName>
</protein>
<reference evidence="2 3" key="1">
    <citation type="submission" date="2021-02" db="EMBL/GenBank/DDBJ databases">
        <title>Bacillus sp. RD4P76, an endophyte from a halophyte.</title>
        <authorList>
            <person name="Sun J.-Q."/>
        </authorList>
    </citation>
    <scope>NUCLEOTIDE SEQUENCE [LARGE SCALE GENOMIC DNA]</scope>
    <source>
        <strain evidence="2 3">RD4P76</strain>
    </source>
</reference>
<name>A0ABS2DG20_9BACI</name>
<comment type="caution">
    <text evidence="2">The sequence shown here is derived from an EMBL/GenBank/DDBJ whole genome shotgun (WGS) entry which is preliminary data.</text>
</comment>
<proteinExistence type="predicted"/>
<accession>A0ABS2DG20</accession>
<dbReference type="Pfam" id="PF01584">
    <property type="entry name" value="CheW"/>
    <property type="match status" value="1"/>
</dbReference>
<evidence type="ECO:0000313" key="3">
    <source>
        <dbReference type="Proteomes" id="UP001518925"/>
    </source>
</evidence>
<evidence type="ECO:0000259" key="1">
    <source>
        <dbReference type="PROSITE" id="PS50851"/>
    </source>
</evidence>
<dbReference type="InterPro" id="IPR039315">
    <property type="entry name" value="CheW"/>
</dbReference>
<dbReference type="Gene3D" id="2.40.50.180">
    <property type="entry name" value="CheA-289, Domain 4"/>
    <property type="match status" value="1"/>
</dbReference>
<dbReference type="Gene3D" id="2.30.30.40">
    <property type="entry name" value="SH3 Domains"/>
    <property type="match status" value="1"/>
</dbReference>
<dbReference type="EMBL" id="JAFELM010000021">
    <property type="protein sequence ID" value="MBM6617382.1"/>
    <property type="molecule type" value="Genomic_DNA"/>
</dbReference>
<dbReference type="PANTHER" id="PTHR22617:SF23">
    <property type="entry name" value="CHEMOTAXIS PROTEIN CHEW"/>
    <property type="match status" value="1"/>
</dbReference>
<dbReference type="InterPro" id="IPR036061">
    <property type="entry name" value="CheW-like_dom_sf"/>
</dbReference>
<feature type="domain" description="CheW-like" evidence="1">
    <location>
        <begin position="8"/>
        <end position="147"/>
    </location>
</feature>
<dbReference type="PANTHER" id="PTHR22617">
    <property type="entry name" value="CHEMOTAXIS SENSOR HISTIDINE KINASE-RELATED"/>
    <property type="match status" value="1"/>
</dbReference>
<evidence type="ECO:0000313" key="2">
    <source>
        <dbReference type="EMBL" id="MBM6617382.1"/>
    </source>
</evidence>
<keyword evidence="3" id="KW-1185">Reference proteome</keyword>
<sequence length="156" mass="17371">MMSETLVFDKVVVFQAKEEEFGIPIQYVVSIEKMQPLTSIPNMPYYMNGVTTVRGDVTPILDANQILYKTKSEITEQSRMIIVKTDTLSFGIIVDDAKEIIDIPAESVQQVGLLVSDASSYLVGVANLENRLLSLLDPTKLLSTLAEMDDVKKQLQ</sequence>
<dbReference type="PROSITE" id="PS50851">
    <property type="entry name" value="CHEW"/>
    <property type="match status" value="1"/>
</dbReference>